<dbReference type="Pfam" id="PF00990">
    <property type="entry name" value="GGDEF"/>
    <property type="match status" value="1"/>
</dbReference>
<dbReference type="InterPro" id="IPR052163">
    <property type="entry name" value="DGC-Regulatory_Protein"/>
</dbReference>
<dbReference type="PANTHER" id="PTHR46663">
    <property type="entry name" value="DIGUANYLATE CYCLASE DGCT-RELATED"/>
    <property type="match status" value="1"/>
</dbReference>
<dbReference type="PROSITE" id="PS50887">
    <property type="entry name" value="GGDEF"/>
    <property type="match status" value="1"/>
</dbReference>
<gene>
    <name evidence="2" type="ORF">HUE57_01060</name>
</gene>
<protein>
    <submittedName>
        <fullName evidence="2">Diguanylate cyclase</fullName>
    </submittedName>
</protein>
<accession>A0A6N0HRI3</accession>
<evidence type="ECO:0000313" key="2">
    <source>
        <dbReference type="EMBL" id="QKQ25032.1"/>
    </source>
</evidence>
<proteinExistence type="predicted"/>
<feature type="domain" description="GGDEF" evidence="1">
    <location>
        <begin position="1"/>
        <end position="46"/>
    </location>
</feature>
<dbReference type="PANTHER" id="PTHR46663:SF2">
    <property type="entry name" value="GGDEF DOMAIN-CONTAINING PROTEIN"/>
    <property type="match status" value="1"/>
</dbReference>
<dbReference type="SUPFAM" id="SSF55073">
    <property type="entry name" value="Nucleotide cyclase"/>
    <property type="match status" value="1"/>
</dbReference>
<sequence length="47" mass="5113">MSVGASIGVALYPENAEEADALIVMADQAMYRAKRQGKSCTVFFGEW</sequence>
<dbReference type="Gene3D" id="3.30.70.270">
    <property type="match status" value="1"/>
</dbReference>
<reference evidence="2 3" key="1">
    <citation type="submission" date="2020-05" db="EMBL/GenBank/DDBJ databases">
        <title>Horizontal transmission and recombination maintain forever young bacterial symbiont genomes.</title>
        <authorList>
            <person name="Russell S.L."/>
            <person name="Pepper-Tunick E."/>
            <person name="Svedberg J."/>
            <person name="Byrne A."/>
            <person name="Ruelas Castillo J."/>
            <person name="Vollmers C."/>
            <person name="Beinart R.A."/>
            <person name="Corbett-Detig R."/>
        </authorList>
    </citation>
    <scope>NUCLEOTIDE SEQUENCE [LARGE SCALE GENOMIC DNA]</scope>
    <source>
        <strain evidence="2">Santa_Monica_outfall</strain>
    </source>
</reference>
<dbReference type="Proteomes" id="UP000509658">
    <property type="component" value="Chromosome"/>
</dbReference>
<organism evidence="2 3">
    <name type="scientific">Candidatus Reidiella endopervernicosa</name>
    <dbReference type="NCBI Taxonomy" id="2738883"/>
    <lineage>
        <taxon>Bacteria</taxon>
        <taxon>Pseudomonadati</taxon>
        <taxon>Pseudomonadota</taxon>
        <taxon>Gammaproteobacteria</taxon>
        <taxon>Candidatus Reidiella</taxon>
    </lineage>
</organism>
<dbReference type="InterPro" id="IPR043128">
    <property type="entry name" value="Rev_trsase/Diguanyl_cyclase"/>
</dbReference>
<keyword evidence="3" id="KW-1185">Reference proteome</keyword>
<dbReference type="AlphaFoldDB" id="A0A6N0HRI3"/>
<dbReference type="InterPro" id="IPR029787">
    <property type="entry name" value="Nucleotide_cyclase"/>
</dbReference>
<evidence type="ECO:0000313" key="3">
    <source>
        <dbReference type="Proteomes" id="UP000509658"/>
    </source>
</evidence>
<dbReference type="KEGG" id="rev:HUE57_01060"/>
<dbReference type="InterPro" id="IPR000160">
    <property type="entry name" value="GGDEF_dom"/>
</dbReference>
<dbReference type="EMBL" id="CP054491">
    <property type="protein sequence ID" value="QKQ25032.1"/>
    <property type="molecule type" value="Genomic_DNA"/>
</dbReference>
<evidence type="ECO:0000259" key="1">
    <source>
        <dbReference type="PROSITE" id="PS50887"/>
    </source>
</evidence>
<name>A0A6N0HRI3_9GAMM</name>